<feature type="compositionally biased region" description="Basic and acidic residues" evidence="1">
    <location>
        <begin position="10"/>
        <end position="27"/>
    </location>
</feature>
<reference evidence="2" key="1">
    <citation type="submission" date="2024-01" db="EMBL/GenBank/DDBJ databases">
        <authorList>
            <person name="Webb A."/>
        </authorList>
    </citation>
    <scope>NUCLEOTIDE SEQUENCE</scope>
    <source>
        <strain evidence="2">Pm1</strain>
    </source>
</reference>
<comment type="caution">
    <text evidence="2">The sequence shown here is derived from an EMBL/GenBank/DDBJ whole genome shotgun (WGS) entry which is preliminary data.</text>
</comment>
<accession>A0AAV1VFS7</accession>
<sequence>MPSGSAAEGAETRRTIPRRPLLEDRETSIGPPEQAGSKEQCTGRQPIAFVGYDRSGYNRQPGTSAPREARTIERQRNKQRRRLLLATVGRRSFQRTFYFLG</sequence>
<feature type="region of interest" description="Disordered" evidence="1">
    <location>
        <begin position="1"/>
        <end position="45"/>
    </location>
</feature>
<name>A0AAV1VFS7_9STRA</name>
<protein>
    <submittedName>
        <fullName evidence="2">Uncharacterized protein</fullName>
    </submittedName>
</protein>
<gene>
    <name evidence="2" type="ORF">PM001_LOCUS30964</name>
</gene>
<dbReference type="AlphaFoldDB" id="A0AAV1VFS7"/>
<evidence type="ECO:0000256" key="1">
    <source>
        <dbReference type="SAM" id="MobiDB-lite"/>
    </source>
</evidence>
<dbReference type="Proteomes" id="UP001162060">
    <property type="component" value="Unassembled WGS sequence"/>
</dbReference>
<dbReference type="EMBL" id="CAKLBY020000338">
    <property type="protein sequence ID" value="CAK7945814.1"/>
    <property type="molecule type" value="Genomic_DNA"/>
</dbReference>
<proteinExistence type="predicted"/>
<evidence type="ECO:0000313" key="2">
    <source>
        <dbReference type="EMBL" id="CAK7945814.1"/>
    </source>
</evidence>
<evidence type="ECO:0000313" key="3">
    <source>
        <dbReference type="Proteomes" id="UP001162060"/>
    </source>
</evidence>
<organism evidence="2 3">
    <name type="scientific">Peronospora matthiolae</name>
    <dbReference type="NCBI Taxonomy" id="2874970"/>
    <lineage>
        <taxon>Eukaryota</taxon>
        <taxon>Sar</taxon>
        <taxon>Stramenopiles</taxon>
        <taxon>Oomycota</taxon>
        <taxon>Peronosporomycetes</taxon>
        <taxon>Peronosporales</taxon>
        <taxon>Peronosporaceae</taxon>
        <taxon>Peronospora</taxon>
    </lineage>
</organism>